<name>A0A133ZRY3_9FIRM</name>
<dbReference type="InterPro" id="IPR054252">
    <property type="entry name" value="Pam3_gp18"/>
</dbReference>
<dbReference type="Proteomes" id="UP000070394">
    <property type="component" value="Unassembled WGS sequence"/>
</dbReference>
<comment type="caution">
    <text evidence="2">The sequence shown here is derived from an EMBL/GenBank/DDBJ whole genome shotgun (WGS) entry which is preliminary data.</text>
</comment>
<evidence type="ECO:0000313" key="2">
    <source>
        <dbReference type="EMBL" id="KXB58180.1"/>
    </source>
</evidence>
<dbReference type="Pfam" id="PF22479">
    <property type="entry name" value="Pam3_gp18"/>
    <property type="match status" value="1"/>
</dbReference>
<protein>
    <recommendedName>
        <fullName evidence="1">Cyanophage baseplate Pam3 plug gp18 domain-containing protein</fullName>
    </recommendedName>
</protein>
<sequence>MIYIGVPDMNDSISNITIDGTEYKLRFTYNETFDYWNFGIYNSKGFPLVSMIKIVPNFPLLFPYTNIDLPDGDFGCISDLGKIGRNDFVNSLADFVYIPRSDLE</sequence>
<accession>A0A133ZRY3</accession>
<reference evidence="3" key="1">
    <citation type="submission" date="2016-01" db="EMBL/GenBank/DDBJ databases">
        <authorList>
            <person name="Mitreva M."/>
            <person name="Pepin K.H."/>
            <person name="Mihindukulasuriya K.A."/>
            <person name="Fulton R."/>
            <person name="Fronick C."/>
            <person name="O'Laughlin M."/>
            <person name="Miner T."/>
            <person name="Herter B."/>
            <person name="Rosa B.A."/>
            <person name="Cordes M."/>
            <person name="Tomlinson C."/>
            <person name="Wollam A."/>
            <person name="Palsikar V.B."/>
            <person name="Mardis E.R."/>
            <person name="Wilson R.K."/>
        </authorList>
    </citation>
    <scope>NUCLEOTIDE SEQUENCE [LARGE SCALE GENOMIC DNA]</scope>
    <source>
        <strain evidence="3">DNF00896</strain>
    </source>
</reference>
<organism evidence="2 3">
    <name type="scientific">Lachnoanaerobaculum saburreum</name>
    <dbReference type="NCBI Taxonomy" id="467210"/>
    <lineage>
        <taxon>Bacteria</taxon>
        <taxon>Bacillati</taxon>
        <taxon>Bacillota</taxon>
        <taxon>Clostridia</taxon>
        <taxon>Lachnospirales</taxon>
        <taxon>Lachnospiraceae</taxon>
        <taxon>Lachnoanaerobaculum</taxon>
    </lineage>
</organism>
<keyword evidence="3" id="KW-1185">Reference proteome</keyword>
<dbReference type="STRING" id="467210.HMPREF1866_01219"/>
<evidence type="ECO:0000313" key="3">
    <source>
        <dbReference type="Proteomes" id="UP000070394"/>
    </source>
</evidence>
<dbReference type="AlphaFoldDB" id="A0A133ZRY3"/>
<gene>
    <name evidence="2" type="ORF">HMPREF1866_01219</name>
</gene>
<dbReference type="RefSeq" id="WP_060931028.1">
    <property type="nucleotide sequence ID" value="NZ_KQ959812.1"/>
</dbReference>
<proteinExistence type="predicted"/>
<dbReference type="EMBL" id="LSDA01000063">
    <property type="protein sequence ID" value="KXB58180.1"/>
    <property type="molecule type" value="Genomic_DNA"/>
</dbReference>
<dbReference type="OrthoDB" id="2065144at2"/>
<dbReference type="PATRIC" id="fig|467210.3.peg.1209"/>
<feature type="domain" description="Cyanophage baseplate Pam3 plug gp18" evidence="1">
    <location>
        <begin position="1"/>
        <end position="93"/>
    </location>
</feature>
<evidence type="ECO:0000259" key="1">
    <source>
        <dbReference type="Pfam" id="PF22479"/>
    </source>
</evidence>